<organism evidence="2 3">
    <name type="scientific">Roseospira marina</name>
    <dbReference type="NCBI Taxonomy" id="140057"/>
    <lineage>
        <taxon>Bacteria</taxon>
        <taxon>Pseudomonadati</taxon>
        <taxon>Pseudomonadota</taxon>
        <taxon>Alphaproteobacteria</taxon>
        <taxon>Rhodospirillales</taxon>
        <taxon>Rhodospirillaceae</taxon>
        <taxon>Roseospira</taxon>
    </lineage>
</organism>
<reference evidence="2 3" key="1">
    <citation type="submission" date="2019-09" db="EMBL/GenBank/DDBJ databases">
        <title>Genome sequence of Roseospira marina, one of the more divergent members of the non-sulfur purple photosynthetic bacterial family, the Rhodospirillaceae.</title>
        <authorList>
            <person name="Meyer T."/>
            <person name="Kyndt J."/>
        </authorList>
    </citation>
    <scope>NUCLEOTIDE SEQUENCE [LARGE SCALE GENOMIC DNA]</scope>
    <source>
        <strain evidence="2 3">DSM 15113</strain>
    </source>
</reference>
<dbReference type="AlphaFoldDB" id="A0A5M6ICF1"/>
<feature type="chain" id="PRO_5024343571" evidence="1">
    <location>
        <begin position="31"/>
        <end position="274"/>
    </location>
</feature>
<dbReference type="EMBL" id="VWPJ01000006">
    <property type="protein sequence ID" value="KAA5605954.1"/>
    <property type="molecule type" value="Genomic_DNA"/>
</dbReference>
<sequence>MPSSTSCRSLRRAAACLLAVGLLAACAVGASPPERATLEDRARAAGFTRLSIGDPELPLATWLGPEPGRTTVLTVVLEGDGAAWPRPDRPPADPTPRHPVALGLALTVADPPVAYLARPCQYDHPPACRPALWTRDRFSDAVIRATGAALDALKDRTVATRLRLVGYSGGAYIAARLAAVRDDVAALVTVAGVLDPAAWARHHGVSPLPPLDAATVARLATVPQVHWIGARDTVVPPALARAVLARIPGAPAPREVPGFDHACCWVDGWSGSFP</sequence>
<dbReference type="Gene3D" id="3.40.50.1820">
    <property type="entry name" value="alpha/beta hydrolase"/>
    <property type="match status" value="1"/>
</dbReference>
<dbReference type="InterPro" id="IPR029058">
    <property type="entry name" value="AB_hydrolase_fold"/>
</dbReference>
<feature type="signal peptide" evidence="1">
    <location>
        <begin position="1"/>
        <end position="30"/>
    </location>
</feature>
<evidence type="ECO:0000256" key="1">
    <source>
        <dbReference type="SAM" id="SignalP"/>
    </source>
</evidence>
<dbReference type="OrthoDB" id="5451115at2"/>
<comment type="caution">
    <text evidence="2">The sequence shown here is derived from an EMBL/GenBank/DDBJ whole genome shotgun (WGS) entry which is preliminary data.</text>
</comment>
<name>A0A5M6ICF1_9PROT</name>
<evidence type="ECO:0000313" key="3">
    <source>
        <dbReference type="Proteomes" id="UP000324065"/>
    </source>
</evidence>
<keyword evidence="1" id="KW-0732">Signal</keyword>
<keyword evidence="2" id="KW-0378">Hydrolase</keyword>
<evidence type="ECO:0000313" key="2">
    <source>
        <dbReference type="EMBL" id="KAA5605954.1"/>
    </source>
</evidence>
<protein>
    <submittedName>
        <fullName evidence="2">Alpha/beta hydrolase</fullName>
    </submittedName>
</protein>
<dbReference type="GO" id="GO:0016787">
    <property type="term" value="F:hydrolase activity"/>
    <property type="evidence" value="ECO:0007669"/>
    <property type="project" value="UniProtKB-KW"/>
</dbReference>
<dbReference type="RefSeq" id="WP_150061885.1">
    <property type="nucleotide sequence ID" value="NZ_JACHII010000002.1"/>
</dbReference>
<gene>
    <name evidence="2" type="ORF">F1188_07990</name>
</gene>
<proteinExistence type="predicted"/>
<keyword evidence="3" id="KW-1185">Reference proteome</keyword>
<accession>A0A5M6ICF1</accession>
<dbReference type="SUPFAM" id="SSF53474">
    <property type="entry name" value="alpha/beta-Hydrolases"/>
    <property type="match status" value="1"/>
</dbReference>
<dbReference type="Proteomes" id="UP000324065">
    <property type="component" value="Unassembled WGS sequence"/>
</dbReference>